<sequence>MPHRATADTEGSDDGHQLRGSGIMLKVLTSADADAFFNLHVRSADDTGCRRQLIRNDDTSETFAQRIVSTYEMVWTIRPENYPDTIIGDCAIRYRDKTSNNELAFEGSLIPAYQHQGIMTTAFSIIARFVKEHYAGGNLPFPLSR</sequence>
<dbReference type="STRING" id="623280.SAMN05660226_00309"/>
<name>A0A1T4ZYX8_9SPHI</name>
<dbReference type="AlphaFoldDB" id="A0A1T4ZYX8"/>
<dbReference type="EMBL" id="FUYS01000001">
    <property type="protein sequence ID" value="SKB27886.1"/>
    <property type="molecule type" value="Genomic_DNA"/>
</dbReference>
<gene>
    <name evidence="2" type="ORF">SAMN05660226_00309</name>
</gene>
<dbReference type="InterPro" id="IPR016181">
    <property type="entry name" value="Acyl_CoA_acyltransferase"/>
</dbReference>
<keyword evidence="3" id="KW-1185">Reference proteome</keyword>
<protein>
    <recommendedName>
        <fullName evidence="1">N-acetyltransferase domain-containing protein</fullName>
    </recommendedName>
</protein>
<feature type="domain" description="N-acetyltransferase" evidence="1">
    <location>
        <begin position="24"/>
        <end position="133"/>
    </location>
</feature>
<evidence type="ECO:0000313" key="3">
    <source>
        <dbReference type="Proteomes" id="UP000190541"/>
    </source>
</evidence>
<dbReference type="GO" id="GO:0016747">
    <property type="term" value="F:acyltransferase activity, transferring groups other than amino-acyl groups"/>
    <property type="evidence" value="ECO:0007669"/>
    <property type="project" value="InterPro"/>
</dbReference>
<dbReference type="SUPFAM" id="SSF55729">
    <property type="entry name" value="Acyl-CoA N-acyltransferases (Nat)"/>
    <property type="match status" value="1"/>
</dbReference>
<evidence type="ECO:0000259" key="1">
    <source>
        <dbReference type="Pfam" id="PF13302"/>
    </source>
</evidence>
<proteinExistence type="predicted"/>
<dbReference type="Gene3D" id="3.40.630.30">
    <property type="match status" value="1"/>
</dbReference>
<evidence type="ECO:0000313" key="2">
    <source>
        <dbReference type="EMBL" id="SKB27886.1"/>
    </source>
</evidence>
<accession>A0A1T4ZYX8</accession>
<dbReference type="Proteomes" id="UP000190541">
    <property type="component" value="Unassembled WGS sequence"/>
</dbReference>
<dbReference type="InterPro" id="IPR000182">
    <property type="entry name" value="GNAT_dom"/>
</dbReference>
<organism evidence="2 3">
    <name type="scientific">Parapedobacter luteus</name>
    <dbReference type="NCBI Taxonomy" id="623280"/>
    <lineage>
        <taxon>Bacteria</taxon>
        <taxon>Pseudomonadati</taxon>
        <taxon>Bacteroidota</taxon>
        <taxon>Sphingobacteriia</taxon>
        <taxon>Sphingobacteriales</taxon>
        <taxon>Sphingobacteriaceae</taxon>
        <taxon>Parapedobacter</taxon>
    </lineage>
</organism>
<dbReference type="Pfam" id="PF13302">
    <property type="entry name" value="Acetyltransf_3"/>
    <property type="match status" value="1"/>
</dbReference>
<reference evidence="2 3" key="1">
    <citation type="submission" date="2017-02" db="EMBL/GenBank/DDBJ databases">
        <authorList>
            <person name="Peterson S.W."/>
        </authorList>
    </citation>
    <scope>NUCLEOTIDE SEQUENCE [LARGE SCALE GENOMIC DNA]</scope>
    <source>
        <strain evidence="2 3">DSM 22899</strain>
    </source>
</reference>